<dbReference type="PRINTS" id="PR01590">
    <property type="entry name" value="HTHFIS"/>
</dbReference>
<dbReference type="CDD" id="cd00009">
    <property type="entry name" value="AAA"/>
    <property type="match status" value="1"/>
</dbReference>
<keyword evidence="8" id="KW-0238">DNA-binding</keyword>
<dbReference type="SMART" id="SM00086">
    <property type="entry name" value="PAC"/>
    <property type="match status" value="1"/>
</dbReference>
<dbReference type="InterPro" id="IPR013655">
    <property type="entry name" value="PAS_fold_3"/>
</dbReference>
<keyword evidence="7" id="KW-0805">Transcription regulation</keyword>
<evidence type="ECO:0000256" key="11">
    <source>
        <dbReference type="SAM" id="Coils"/>
    </source>
</evidence>
<evidence type="ECO:0000259" key="13">
    <source>
        <dbReference type="PROSITE" id="PS50109"/>
    </source>
</evidence>
<dbReference type="SMART" id="SM00388">
    <property type="entry name" value="HisKA"/>
    <property type="match status" value="1"/>
</dbReference>
<keyword evidence="4" id="KW-0547">Nucleotide-binding</keyword>
<dbReference type="GO" id="GO:0000155">
    <property type="term" value="F:phosphorelay sensor kinase activity"/>
    <property type="evidence" value="ECO:0007669"/>
    <property type="project" value="InterPro"/>
</dbReference>
<feature type="coiled-coil region" evidence="11">
    <location>
        <begin position="265"/>
        <end position="296"/>
    </location>
</feature>
<dbReference type="InterPro" id="IPR036890">
    <property type="entry name" value="HATPase_C_sf"/>
</dbReference>
<dbReference type="InterPro" id="IPR025943">
    <property type="entry name" value="Sigma_54_int_dom_ATP-bd_2"/>
</dbReference>
<dbReference type="CDD" id="cd00082">
    <property type="entry name" value="HisKA"/>
    <property type="match status" value="1"/>
</dbReference>
<dbReference type="Pfam" id="PF02954">
    <property type="entry name" value="HTH_8"/>
    <property type="match status" value="1"/>
</dbReference>
<dbReference type="FunFam" id="3.40.50.2300:FF:000018">
    <property type="entry name" value="DNA-binding transcriptional regulator NtrC"/>
    <property type="match status" value="1"/>
</dbReference>
<dbReference type="SUPFAM" id="SSF55785">
    <property type="entry name" value="PYP-like sensor domain (PAS domain)"/>
    <property type="match status" value="1"/>
</dbReference>
<comment type="catalytic activity">
    <reaction evidence="1">
        <text>ATP + protein L-histidine = ADP + protein N-phospho-L-histidine.</text>
        <dbReference type="EC" id="2.7.13.3"/>
    </reaction>
</comment>
<keyword evidence="16" id="KW-0418">Kinase</keyword>
<dbReference type="InterPro" id="IPR002078">
    <property type="entry name" value="Sigma_54_int"/>
</dbReference>
<feature type="domain" description="Histidine kinase" evidence="13">
    <location>
        <begin position="312"/>
        <end position="537"/>
    </location>
</feature>
<evidence type="ECO:0000256" key="9">
    <source>
        <dbReference type="ARBA" id="ARBA00023163"/>
    </source>
</evidence>
<dbReference type="InterPro" id="IPR009057">
    <property type="entry name" value="Homeodomain-like_sf"/>
</dbReference>
<dbReference type="InterPro" id="IPR003593">
    <property type="entry name" value="AAA+_ATPase"/>
</dbReference>
<dbReference type="Pfam" id="PF00072">
    <property type="entry name" value="Response_reg"/>
    <property type="match status" value="1"/>
</dbReference>
<name>A0AB74BA11_PSESS</name>
<dbReference type="SMART" id="SM00448">
    <property type="entry name" value="REC"/>
    <property type="match status" value="1"/>
</dbReference>
<evidence type="ECO:0000256" key="2">
    <source>
        <dbReference type="ARBA" id="ARBA00012438"/>
    </source>
</evidence>
<dbReference type="InterPro" id="IPR027417">
    <property type="entry name" value="P-loop_NTPase"/>
</dbReference>
<dbReference type="SUPFAM" id="SSF52540">
    <property type="entry name" value="P-loop containing nucleoside triphosphate hydrolases"/>
    <property type="match status" value="1"/>
</dbReference>
<evidence type="ECO:0000256" key="7">
    <source>
        <dbReference type="ARBA" id="ARBA00023015"/>
    </source>
</evidence>
<dbReference type="PROSITE" id="PS00675">
    <property type="entry name" value="SIGMA54_INTERACT_1"/>
    <property type="match status" value="1"/>
</dbReference>
<dbReference type="Pfam" id="PF00512">
    <property type="entry name" value="HisKA"/>
    <property type="match status" value="1"/>
</dbReference>
<dbReference type="PROSITE" id="PS00676">
    <property type="entry name" value="SIGMA54_INTERACT_2"/>
    <property type="match status" value="1"/>
</dbReference>
<dbReference type="FunFam" id="3.40.50.300:FF:000006">
    <property type="entry name" value="DNA-binding transcriptional regulator NtrC"/>
    <property type="match status" value="1"/>
</dbReference>
<evidence type="ECO:0000256" key="8">
    <source>
        <dbReference type="ARBA" id="ARBA00023125"/>
    </source>
</evidence>
<dbReference type="Pfam" id="PF25601">
    <property type="entry name" value="AAA_lid_14"/>
    <property type="match status" value="1"/>
</dbReference>
<evidence type="ECO:0000256" key="5">
    <source>
        <dbReference type="ARBA" id="ARBA00022840"/>
    </source>
</evidence>
<evidence type="ECO:0000256" key="10">
    <source>
        <dbReference type="PROSITE-ProRule" id="PRU00169"/>
    </source>
</evidence>
<evidence type="ECO:0000259" key="15">
    <source>
        <dbReference type="PROSITE" id="PS50113"/>
    </source>
</evidence>
<dbReference type="PROSITE" id="PS50109">
    <property type="entry name" value="HIS_KIN"/>
    <property type="match status" value="1"/>
</dbReference>
<dbReference type="PROSITE" id="PS00688">
    <property type="entry name" value="SIGMA54_INTERACT_3"/>
    <property type="match status" value="1"/>
</dbReference>
<dbReference type="Gene3D" id="3.40.50.2300">
    <property type="match status" value="2"/>
</dbReference>
<evidence type="ECO:0000313" key="17">
    <source>
        <dbReference type="Proteomes" id="UP000268636"/>
    </source>
</evidence>
<comment type="caution">
    <text evidence="16">The sequence shown here is derived from an EMBL/GenBank/DDBJ whole genome shotgun (WGS) entry which is preliminary data.</text>
</comment>
<dbReference type="SUPFAM" id="SSF55874">
    <property type="entry name" value="ATPase domain of HSP90 chaperone/DNA topoisomerase II/histidine kinase"/>
    <property type="match status" value="1"/>
</dbReference>
<proteinExistence type="predicted"/>
<dbReference type="InterPro" id="IPR011006">
    <property type="entry name" value="CheY-like_superfamily"/>
</dbReference>
<dbReference type="InterPro" id="IPR036097">
    <property type="entry name" value="HisK_dim/P_sf"/>
</dbReference>
<dbReference type="SUPFAM" id="SSF47384">
    <property type="entry name" value="Homodimeric domain of signal transducing histidine kinase"/>
    <property type="match status" value="1"/>
</dbReference>
<dbReference type="CDD" id="cd17549">
    <property type="entry name" value="REC_DctD-like"/>
    <property type="match status" value="1"/>
</dbReference>
<keyword evidence="5" id="KW-0067">ATP-binding</keyword>
<evidence type="ECO:0000256" key="1">
    <source>
        <dbReference type="ARBA" id="ARBA00000085"/>
    </source>
</evidence>
<feature type="domain" description="PAC" evidence="15">
    <location>
        <begin position="222"/>
        <end position="274"/>
    </location>
</feature>
<dbReference type="EMBL" id="RBTN01000350">
    <property type="protein sequence ID" value="RMT67792.1"/>
    <property type="molecule type" value="Genomic_DNA"/>
</dbReference>
<dbReference type="InterPro" id="IPR058031">
    <property type="entry name" value="AAA_lid_NorR"/>
</dbReference>
<dbReference type="EC" id="2.7.13.3" evidence="2"/>
<evidence type="ECO:0000259" key="14">
    <source>
        <dbReference type="PROSITE" id="PS50110"/>
    </source>
</evidence>
<evidence type="ECO:0000259" key="12">
    <source>
        <dbReference type="PROSITE" id="PS50045"/>
    </source>
</evidence>
<evidence type="ECO:0000256" key="3">
    <source>
        <dbReference type="ARBA" id="ARBA00022553"/>
    </source>
</evidence>
<dbReference type="Pfam" id="PF08447">
    <property type="entry name" value="PAS_3"/>
    <property type="match status" value="1"/>
</dbReference>
<accession>A0AB74BA11</accession>
<dbReference type="PRINTS" id="PR00344">
    <property type="entry name" value="BCTRLSENSOR"/>
</dbReference>
<dbReference type="SUPFAM" id="SSF52172">
    <property type="entry name" value="CheY-like"/>
    <property type="match status" value="2"/>
</dbReference>
<feature type="domain" description="Response regulatory" evidence="14">
    <location>
        <begin position="10"/>
        <end position="129"/>
    </location>
</feature>
<feature type="modified residue" description="4-aspartylphosphate" evidence="10">
    <location>
        <position position="59"/>
    </location>
</feature>
<keyword evidence="9" id="KW-0804">Transcription</keyword>
<dbReference type="Gene3D" id="2.10.70.100">
    <property type="match status" value="1"/>
</dbReference>
<feature type="domain" description="Response regulatory" evidence="14">
    <location>
        <begin position="559"/>
        <end position="675"/>
    </location>
</feature>
<sequence>MSIPGLLSERAIILAPRGRDSQIAMRILDEAGYLATVAHDLFELVKELSSGAGLAIIADEALRNSDIKPLLDLISRQPAWSDLPIVLMTHHGGPDHNPSARMGNLLGNVTFLERPFHPATLVSLVVTAVRGRRRQYEARARMEDLHESEGRLQNALKAGRLGSWLLEAEYLKLTCSDITKSHYGRNEQDTFNYDDWLAAVYFEDQPRMQSALQRSLDTGVDLIIEYRNVWPDGSLSWVDVRARAICGKNGLVSSLAGVTSDITERKQAESQLRRLNETLEQQVEERTSQLRHKEDILRQSQKMEAVGQLTGGIAHDFNNMLTGIIGSLELIRRRLARGSIEDLNSLIDLGVTSANRAAALTHRLLAFSRRQSLDSKPVEMNHLVNAMDELLQRSVNESIHLQLRMASDLWTAEADPNQLESALLNLVLNARDAMPDGGTLVVETFNQQLDRSFTNAHENLLPGDYVVLSVSDNGCGMPETVISRAFDPFFTTKPIGQGTGLGLSMIYGFSKQSHGHVSIKSEVGRGTTVQLFLPRFKGLADEAEQSFQSNAVYAENGETVLIVEDDPHVLLGCQQALALALEDIASEGVSSAEDALKRIGDNFAGIVISDIRLPGIDGLELLSRLKARDSSLPVVLITGHGDITMAVNAMRDGAYDFMEKPFSPERLVDVTRRALEQRGLAREVWALRKQLAERDSLEGRIIGRSPAMQNLRALITNVADTSANVLIEGETGTGKELVARCLHDFSRRKDSQFVALNCGGLAESLFESEIFGHEANAFTGAGKRRIGKIEHAHNGTLFLDEVESMPVNLQIKLLRVLQERTLERLGSNQSVAVDCRVIAATKSDLNALSKTSQFRSDLYYRLNVVTLELPPLRERREDILQLFEHFLQLSSLRFDREPPTLDRQTSSSLMSHDWPGNVRELRNVAERFALGLPAFKQAGTVSENQSLGFAEAVEAFERSLLSEALQRSGGNLSQASQELGMAKTTLFDKVKKYGL</sequence>
<dbReference type="PROSITE" id="PS50113">
    <property type="entry name" value="PAC"/>
    <property type="match status" value="1"/>
</dbReference>
<dbReference type="Gene3D" id="1.10.287.130">
    <property type="match status" value="1"/>
</dbReference>
<dbReference type="PROSITE" id="PS50110">
    <property type="entry name" value="RESPONSE_REGULATORY"/>
    <property type="match status" value="2"/>
</dbReference>
<dbReference type="SUPFAM" id="SSF46689">
    <property type="entry name" value="Homeodomain-like"/>
    <property type="match status" value="1"/>
</dbReference>
<dbReference type="PROSITE" id="PS50045">
    <property type="entry name" value="SIGMA54_INTERACT_4"/>
    <property type="match status" value="1"/>
</dbReference>
<dbReference type="PANTHER" id="PTHR32071">
    <property type="entry name" value="TRANSCRIPTIONAL REGULATORY PROTEIN"/>
    <property type="match status" value="1"/>
</dbReference>
<keyword evidence="6" id="KW-0902">Two-component regulatory system</keyword>
<dbReference type="Gene3D" id="3.30.450.20">
    <property type="entry name" value="PAS domain"/>
    <property type="match status" value="1"/>
</dbReference>
<evidence type="ECO:0000256" key="6">
    <source>
        <dbReference type="ARBA" id="ARBA00023012"/>
    </source>
</evidence>
<dbReference type="InterPro" id="IPR025662">
    <property type="entry name" value="Sigma_54_int_dom_ATP-bd_1"/>
</dbReference>
<dbReference type="InterPro" id="IPR000700">
    <property type="entry name" value="PAS-assoc_C"/>
</dbReference>
<dbReference type="GO" id="GO:0006355">
    <property type="term" value="P:regulation of DNA-templated transcription"/>
    <property type="evidence" value="ECO:0007669"/>
    <property type="project" value="InterPro"/>
</dbReference>
<dbReference type="Pfam" id="PF00158">
    <property type="entry name" value="Sigma54_activat"/>
    <property type="match status" value="1"/>
</dbReference>
<dbReference type="GO" id="GO:0043565">
    <property type="term" value="F:sequence-specific DNA binding"/>
    <property type="evidence" value="ECO:0007669"/>
    <property type="project" value="InterPro"/>
</dbReference>
<feature type="modified residue" description="4-aspartylphosphate" evidence="10">
    <location>
        <position position="610"/>
    </location>
</feature>
<dbReference type="InterPro" id="IPR003661">
    <property type="entry name" value="HisK_dim/P_dom"/>
</dbReference>
<dbReference type="Pfam" id="PF02518">
    <property type="entry name" value="HATPase_c"/>
    <property type="match status" value="1"/>
</dbReference>
<reference evidence="16 17" key="1">
    <citation type="submission" date="2018-08" db="EMBL/GenBank/DDBJ databases">
        <title>Recombination of ecologically and evolutionarily significant loci maintains genetic cohesion in the Pseudomonas syringae species complex.</title>
        <authorList>
            <person name="Dillon M."/>
            <person name="Thakur S."/>
            <person name="Almeida R.N.D."/>
            <person name="Weir B.S."/>
            <person name="Guttman D.S."/>
        </authorList>
    </citation>
    <scope>NUCLEOTIDE SEQUENCE [LARGE SCALE GENOMIC DNA]</scope>
    <source>
        <strain evidence="16 17">ICMP 13786</strain>
    </source>
</reference>
<evidence type="ECO:0000256" key="4">
    <source>
        <dbReference type="ARBA" id="ARBA00022741"/>
    </source>
</evidence>
<dbReference type="Gene3D" id="3.40.50.300">
    <property type="entry name" value="P-loop containing nucleotide triphosphate hydrolases"/>
    <property type="match status" value="1"/>
</dbReference>
<dbReference type="InterPro" id="IPR004358">
    <property type="entry name" value="Sig_transdc_His_kin-like_C"/>
</dbReference>
<dbReference type="GO" id="GO:0005524">
    <property type="term" value="F:ATP binding"/>
    <property type="evidence" value="ECO:0007669"/>
    <property type="project" value="UniProtKB-KW"/>
</dbReference>
<protein>
    <recommendedName>
        <fullName evidence="2">histidine kinase</fullName>
        <ecNumber evidence="2">2.7.13.3</ecNumber>
    </recommendedName>
</protein>
<keyword evidence="3 10" id="KW-0597">Phosphoprotein</keyword>
<feature type="domain" description="Sigma-54 factor interaction" evidence="12">
    <location>
        <begin position="701"/>
        <end position="930"/>
    </location>
</feature>
<dbReference type="Gene3D" id="3.30.565.10">
    <property type="entry name" value="Histidine kinase-like ATPase, C-terminal domain"/>
    <property type="match status" value="1"/>
</dbReference>
<gene>
    <name evidence="16" type="ORF">ALP42_100980</name>
</gene>
<organism evidence="16 17">
    <name type="scientific">Pseudomonas savastanoi pv. nerii</name>
    <dbReference type="NCBI Taxonomy" id="360921"/>
    <lineage>
        <taxon>Bacteria</taxon>
        <taxon>Pseudomonadati</taxon>
        <taxon>Pseudomonadota</taxon>
        <taxon>Gammaproteobacteria</taxon>
        <taxon>Pseudomonadales</taxon>
        <taxon>Pseudomonadaceae</taxon>
        <taxon>Pseudomonas</taxon>
    </lineage>
</organism>
<dbReference type="InterPro" id="IPR001789">
    <property type="entry name" value="Sig_transdc_resp-reg_receiver"/>
</dbReference>
<dbReference type="SMART" id="SM00387">
    <property type="entry name" value="HATPase_c"/>
    <property type="match status" value="1"/>
</dbReference>
<dbReference type="AlphaFoldDB" id="A0AB74BA11"/>
<keyword evidence="16" id="KW-0808">Transferase</keyword>
<dbReference type="InterPro" id="IPR003594">
    <property type="entry name" value="HATPase_dom"/>
</dbReference>
<dbReference type="InterPro" id="IPR035965">
    <property type="entry name" value="PAS-like_dom_sf"/>
</dbReference>
<dbReference type="Proteomes" id="UP000268636">
    <property type="component" value="Unassembled WGS sequence"/>
</dbReference>
<dbReference type="InterPro" id="IPR002197">
    <property type="entry name" value="HTH_Fis"/>
</dbReference>
<keyword evidence="11" id="KW-0175">Coiled coil</keyword>
<dbReference type="PANTHER" id="PTHR32071:SF57">
    <property type="entry name" value="C4-DICARBOXYLATE TRANSPORT TRANSCRIPTIONAL REGULATORY PROTEIN DCTD"/>
    <property type="match status" value="1"/>
</dbReference>
<dbReference type="Gene3D" id="1.10.8.60">
    <property type="match status" value="1"/>
</dbReference>
<dbReference type="InterPro" id="IPR001610">
    <property type="entry name" value="PAC"/>
</dbReference>
<dbReference type="InterPro" id="IPR000014">
    <property type="entry name" value="PAS"/>
</dbReference>
<dbReference type="SMART" id="SM00382">
    <property type="entry name" value="AAA"/>
    <property type="match status" value="1"/>
</dbReference>
<dbReference type="Gene3D" id="1.10.10.60">
    <property type="entry name" value="Homeodomain-like"/>
    <property type="match status" value="1"/>
</dbReference>
<dbReference type="CDD" id="cd00130">
    <property type="entry name" value="PAS"/>
    <property type="match status" value="1"/>
</dbReference>
<dbReference type="InterPro" id="IPR005467">
    <property type="entry name" value="His_kinase_dom"/>
</dbReference>
<evidence type="ECO:0000313" key="16">
    <source>
        <dbReference type="EMBL" id="RMT67792.1"/>
    </source>
</evidence>
<dbReference type="InterPro" id="IPR025944">
    <property type="entry name" value="Sigma_54_int_dom_CS"/>
</dbReference>